<reference evidence="1 2" key="1">
    <citation type="submission" date="2016-09" db="EMBL/GenBank/DDBJ databases">
        <title>Genome sequence of Eubacterium angustum.</title>
        <authorList>
            <person name="Poehlein A."/>
            <person name="Daniel R."/>
        </authorList>
    </citation>
    <scope>NUCLEOTIDE SEQUENCE [LARGE SCALE GENOMIC DNA]</scope>
    <source>
        <strain evidence="1 2">DSM 1989</strain>
    </source>
</reference>
<name>A0A1S1V903_9FIRM</name>
<dbReference type="AlphaFoldDB" id="A0A1S1V903"/>
<comment type="caution">
    <text evidence="1">The sequence shown here is derived from an EMBL/GenBank/DDBJ whole genome shotgun (WGS) entry which is preliminary data.</text>
</comment>
<dbReference type="RefSeq" id="WP_071062006.1">
    <property type="nucleotide sequence ID" value="NZ_MKIE01000002.1"/>
</dbReference>
<organism evidence="1 2">
    <name type="scientific">Andreesenia angusta</name>
    <dbReference type="NCBI Taxonomy" id="39480"/>
    <lineage>
        <taxon>Bacteria</taxon>
        <taxon>Bacillati</taxon>
        <taxon>Bacillota</taxon>
        <taxon>Tissierellia</taxon>
        <taxon>Tissierellales</taxon>
        <taxon>Gottschalkiaceae</taxon>
        <taxon>Andreesenia</taxon>
    </lineage>
</organism>
<gene>
    <name evidence="1" type="ORF">EUAN_08600</name>
</gene>
<protein>
    <submittedName>
        <fullName evidence="1">Uncharacterized protein</fullName>
    </submittedName>
</protein>
<accession>A0A1S1V903</accession>
<dbReference type="STRING" id="39480.EUAN_08600"/>
<dbReference type="OrthoDB" id="8612906at2"/>
<dbReference type="EMBL" id="MKIE01000002">
    <property type="protein sequence ID" value="OHW63076.1"/>
    <property type="molecule type" value="Genomic_DNA"/>
</dbReference>
<keyword evidence="2" id="KW-1185">Reference proteome</keyword>
<evidence type="ECO:0000313" key="1">
    <source>
        <dbReference type="EMBL" id="OHW63076.1"/>
    </source>
</evidence>
<proteinExistence type="predicted"/>
<evidence type="ECO:0000313" key="2">
    <source>
        <dbReference type="Proteomes" id="UP000180254"/>
    </source>
</evidence>
<dbReference type="Proteomes" id="UP000180254">
    <property type="component" value="Unassembled WGS sequence"/>
</dbReference>
<sequence length="194" mass="21771">MIKGFVNISLEKDFTEDLKKSLEELAQNTVCVGIPEEANTKRDDSDITNAQLLYIHTHGIRDSQMRKAMQKDVDTMPYSKAHELYIHEHGSPMYQSPPRPVLVPALDDGKEIIAEEMAEAVKAALDGNNPVIALEKVGVLGENMARAWFRDPQNNWPPNSPLTIERKGSENPLIDSTELRKSIISVIRRGDTHD</sequence>